<reference evidence="2 3" key="1">
    <citation type="journal article" date="2019" name="Nat. Commun.">
        <title>A new type of DNA phosphorothioation-based antiviral system in archaea.</title>
        <authorList>
            <person name="Xiong L."/>
            <person name="Liu S."/>
            <person name="Chen S."/>
            <person name="Xiao Y."/>
            <person name="Zhu B."/>
            <person name="Gao Y."/>
            <person name="Zhang Y."/>
            <person name="Chen B."/>
            <person name="Luo J."/>
            <person name="Deng Z."/>
            <person name="Chen X."/>
            <person name="Wang L."/>
            <person name="Chen S."/>
        </authorList>
    </citation>
    <scope>NUCLEOTIDE SEQUENCE [LARGE SCALE GENOMIC DNA]</scope>
    <source>
        <strain evidence="2 3">JCM 10635</strain>
        <plasmid evidence="2 3">unnamed1</plasmid>
    </source>
</reference>
<feature type="domain" description="Cupin type-2" evidence="1">
    <location>
        <begin position="38"/>
        <end position="99"/>
    </location>
</feature>
<dbReference type="InterPro" id="IPR011051">
    <property type="entry name" value="RmlC_Cupin_sf"/>
</dbReference>
<evidence type="ECO:0000313" key="2">
    <source>
        <dbReference type="EMBL" id="QCC56306.1"/>
    </source>
</evidence>
<evidence type="ECO:0000313" key="3">
    <source>
        <dbReference type="Proteomes" id="UP000296822"/>
    </source>
</evidence>
<dbReference type="Pfam" id="PF07883">
    <property type="entry name" value="Cupin_2"/>
    <property type="match status" value="1"/>
</dbReference>
<evidence type="ECO:0000259" key="1">
    <source>
        <dbReference type="Pfam" id="PF07883"/>
    </source>
</evidence>
<dbReference type="Gene3D" id="2.60.120.10">
    <property type="entry name" value="Jelly Rolls"/>
    <property type="match status" value="1"/>
</dbReference>
<protein>
    <submittedName>
        <fullName evidence="2">Cupin domain-containing protein</fullName>
    </submittedName>
</protein>
<dbReference type="RefSeq" id="WP_006065824.1">
    <property type="nucleotide sequence ID" value="NZ_CP031306.1"/>
</dbReference>
<geneLocation type="plasmid" evidence="2">
    <name>unnamed1</name>
</geneLocation>
<dbReference type="Proteomes" id="UP000296822">
    <property type="component" value="Plasmid unnamed1"/>
</dbReference>
<dbReference type="InterPro" id="IPR014710">
    <property type="entry name" value="RmlC-like_jellyroll"/>
</dbReference>
<dbReference type="GeneID" id="39853033"/>
<name>A0A4D6HSR9_9EURY</name>
<dbReference type="KEGG" id="nbg:DV706_17295"/>
<proteinExistence type="predicted"/>
<dbReference type="InterPro" id="IPR013096">
    <property type="entry name" value="Cupin_2"/>
</dbReference>
<dbReference type="EMBL" id="CP031306">
    <property type="protein sequence ID" value="QCC56306.1"/>
    <property type="molecule type" value="Genomic_DNA"/>
</dbReference>
<gene>
    <name evidence="2" type="ORF">DV706_17295</name>
</gene>
<sequence>MTLISITDAVDDLDSAELKHKEVLTAGPLTIEVGKYPADSAVPKNSHNEEELYYILSGSGKLRVGDDTHEIAAGDLVYVEPDLEHDFFHITEEITILIVLGPSANPTSYGIRE</sequence>
<keyword evidence="2" id="KW-0614">Plasmid</keyword>
<dbReference type="AlphaFoldDB" id="A0A4D6HSR9"/>
<accession>A0A4D6HSR9</accession>
<dbReference type="SUPFAM" id="SSF51182">
    <property type="entry name" value="RmlC-like cupins"/>
    <property type="match status" value="1"/>
</dbReference>
<organism evidence="2 3">
    <name type="scientific">Natronorubrum bangense</name>
    <dbReference type="NCBI Taxonomy" id="61858"/>
    <lineage>
        <taxon>Archaea</taxon>
        <taxon>Methanobacteriati</taxon>
        <taxon>Methanobacteriota</taxon>
        <taxon>Stenosarchaea group</taxon>
        <taxon>Halobacteria</taxon>
        <taxon>Halobacteriales</taxon>
        <taxon>Natrialbaceae</taxon>
        <taxon>Natronorubrum</taxon>
    </lineage>
</organism>